<organism evidence="1">
    <name type="scientific">Rhizophora mucronata</name>
    <name type="common">Asiatic mangrove</name>
    <dbReference type="NCBI Taxonomy" id="61149"/>
    <lineage>
        <taxon>Eukaryota</taxon>
        <taxon>Viridiplantae</taxon>
        <taxon>Streptophyta</taxon>
        <taxon>Embryophyta</taxon>
        <taxon>Tracheophyta</taxon>
        <taxon>Spermatophyta</taxon>
        <taxon>Magnoliopsida</taxon>
        <taxon>eudicotyledons</taxon>
        <taxon>Gunneridae</taxon>
        <taxon>Pentapetalae</taxon>
        <taxon>rosids</taxon>
        <taxon>fabids</taxon>
        <taxon>Malpighiales</taxon>
        <taxon>Rhizophoraceae</taxon>
        <taxon>Rhizophora</taxon>
    </lineage>
</organism>
<proteinExistence type="predicted"/>
<reference evidence="1" key="1">
    <citation type="submission" date="2018-02" db="EMBL/GenBank/DDBJ databases">
        <title>Rhizophora mucronata_Transcriptome.</title>
        <authorList>
            <person name="Meera S.P."/>
            <person name="Sreeshan A."/>
            <person name="Augustine A."/>
        </authorList>
    </citation>
    <scope>NUCLEOTIDE SEQUENCE</scope>
    <source>
        <tissue evidence="1">Leaf</tissue>
    </source>
</reference>
<evidence type="ECO:0000313" key="1">
    <source>
        <dbReference type="EMBL" id="MBX52604.1"/>
    </source>
</evidence>
<name>A0A2P2PCZ2_RHIMU</name>
<dbReference type="EMBL" id="GGEC01072120">
    <property type="protein sequence ID" value="MBX52604.1"/>
    <property type="molecule type" value="Transcribed_RNA"/>
</dbReference>
<protein>
    <submittedName>
        <fullName evidence="1">Uncharacterized protein</fullName>
    </submittedName>
</protein>
<sequence length="15" mass="1791">MCEHLAHTHHPSFFP</sequence>
<accession>A0A2P2PCZ2</accession>